<keyword evidence="3" id="KW-1185">Reference proteome</keyword>
<comment type="caution">
    <text evidence="2">The sequence shown here is derived from an EMBL/GenBank/DDBJ whole genome shotgun (WGS) entry which is preliminary data.</text>
</comment>
<accession>A0ABQ8F0Q5</accession>
<proteinExistence type="predicted"/>
<evidence type="ECO:0000313" key="2">
    <source>
        <dbReference type="EMBL" id="KAH6590016.1"/>
    </source>
</evidence>
<evidence type="ECO:0000313" key="3">
    <source>
        <dbReference type="Proteomes" id="UP001648503"/>
    </source>
</evidence>
<feature type="region of interest" description="Disordered" evidence="1">
    <location>
        <begin position="28"/>
        <end position="47"/>
    </location>
</feature>
<reference evidence="2 3" key="1">
    <citation type="submission" date="2021-02" db="EMBL/GenBank/DDBJ databases">
        <title>Variation within the Batrachochytrium salamandrivorans European outbreak.</title>
        <authorList>
            <person name="Kelly M."/>
            <person name="Pasmans F."/>
            <person name="Shea T.P."/>
            <person name="Munoz J.F."/>
            <person name="Carranza S."/>
            <person name="Cuomo C.A."/>
            <person name="Martel A."/>
        </authorList>
    </citation>
    <scope>NUCLEOTIDE SEQUENCE [LARGE SCALE GENOMIC DNA]</scope>
    <source>
        <strain evidence="2 3">AMFP18/2</strain>
    </source>
</reference>
<name>A0ABQ8F0Q5_9FUNG</name>
<sequence>MDKPLVPIHKQLIQATLTEIYLVGGDTDKKVGSNNQQSDYDRPGQTHQATINVPRTNQLLLSHAKQRASLNTSPMKIDCSKTGSIHLERRWIPPGIVSSNSDSYHPPPTASLDDFTPDFEDYVAPPNQVSNDGASYAAGYNSGYNAGYNAGYSAGLQVAQTSGICMVPGVRHHRHRHIRHNNPNAHQASLFRFSGRPTLFHQTGHPAHLHSTRHGGPGRHV</sequence>
<protein>
    <submittedName>
        <fullName evidence="2">Uncharacterized protein</fullName>
    </submittedName>
</protein>
<evidence type="ECO:0000256" key="1">
    <source>
        <dbReference type="SAM" id="MobiDB-lite"/>
    </source>
</evidence>
<feature type="compositionally biased region" description="Basic residues" evidence="1">
    <location>
        <begin position="207"/>
        <end position="221"/>
    </location>
</feature>
<gene>
    <name evidence="2" type="ORF">BASA50_009718</name>
</gene>
<feature type="region of interest" description="Disordered" evidence="1">
    <location>
        <begin position="201"/>
        <end position="221"/>
    </location>
</feature>
<dbReference type="Proteomes" id="UP001648503">
    <property type="component" value="Unassembled WGS sequence"/>
</dbReference>
<organism evidence="2 3">
    <name type="scientific">Batrachochytrium salamandrivorans</name>
    <dbReference type="NCBI Taxonomy" id="1357716"/>
    <lineage>
        <taxon>Eukaryota</taxon>
        <taxon>Fungi</taxon>
        <taxon>Fungi incertae sedis</taxon>
        <taxon>Chytridiomycota</taxon>
        <taxon>Chytridiomycota incertae sedis</taxon>
        <taxon>Chytridiomycetes</taxon>
        <taxon>Rhizophydiales</taxon>
        <taxon>Rhizophydiales incertae sedis</taxon>
        <taxon>Batrachochytrium</taxon>
    </lineage>
</organism>
<dbReference type="EMBL" id="JAFCIX010000438">
    <property type="protein sequence ID" value="KAH6590016.1"/>
    <property type="molecule type" value="Genomic_DNA"/>
</dbReference>